<evidence type="ECO:0000256" key="1">
    <source>
        <dbReference type="ARBA" id="ARBA00004123"/>
    </source>
</evidence>
<feature type="region of interest" description="Disordered" evidence="6">
    <location>
        <begin position="483"/>
        <end position="517"/>
    </location>
</feature>
<dbReference type="GO" id="GO:0000981">
    <property type="term" value="F:DNA-binding transcription factor activity, RNA polymerase II-specific"/>
    <property type="evidence" value="ECO:0007669"/>
    <property type="project" value="TreeGrafter"/>
</dbReference>
<keyword evidence="5" id="KW-0539">Nucleus</keyword>
<reference evidence="10" key="2">
    <citation type="submission" date="2025-09" db="UniProtKB">
        <authorList>
            <consortium name="Ensembl"/>
        </authorList>
    </citation>
    <scope>IDENTIFICATION</scope>
</reference>
<evidence type="ECO:0000256" key="5">
    <source>
        <dbReference type="ARBA" id="ARBA00023242"/>
    </source>
</evidence>
<dbReference type="PANTHER" id="PTHR23043:SF37">
    <property type="entry name" value="NPAS4 PROTEIN"/>
    <property type="match status" value="1"/>
</dbReference>
<dbReference type="PROSITE" id="PS50112">
    <property type="entry name" value="PAS"/>
    <property type="match status" value="2"/>
</dbReference>
<dbReference type="InterPro" id="IPR056192">
    <property type="entry name" value="bHLH_NPAS4"/>
</dbReference>
<protein>
    <submittedName>
        <fullName evidence="10">Neuronal PAS domain protein 4 like</fullName>
    </submittedName>
</protein>
<accession>A0A3Q3MBU6</accession>
<evidence type="ECO:0000256" key="2">
    <source>
        <dbReference type="ARBA" id="ARBA00023015"/>
    </source>
</evidence>
<keyword evidence="7" id="KW-1133">Transmembrane helix</keyword>
<dbReference type="InterPro" id="IPR000014">
    <property type="entry name" value="PAS"/>
</dbReference>
<feature type="compositionally biased region" description="Low complexity" evidence="6">
    <location>
        <begin position="508"/>
        <end position="517"/>
    </location>
</feature>
<evidence type="ECO:0000256" key="6">
    <source>
        <dbReference type="SAM" id="MobiDB-lite"/>
    </source>
</evidence>
<dbReference type="GO" id="GO:0005634">
    <property type="term" value="C:nucleus"/>
    <property type="evidence" value="ECO:0007669"/>
    <property type="project" value="UniProtKB-SubCell"/>
</dbReference>
<dbReference type="InParanoid" id="A0A3Q3MBU6"/>
<keyword evidence="11" id="KW-1185">Reference proteome</keyword>
<name>A0A3Q3MBU6_9TELE</name>
<dbReference type="Proteomes" id="UP000261640">
    <property type="component" value="Unplaced"/>
</dbReference>
<feature type="domain" description="BHLH" evidence="9">
    <location>
        <begin position="100"/>
        <end position="153"/>
    </location>
</feature>
<dbReference type="GO" id="GO:0000977">
    <property type="term" value="F:RNA polymerase II transcription regulatory region sequence-specific DNA binding"/>
    <property type="evidence" value="ECO:0007669"/>
    <property type="project" value="TreeGrafter"/>
</dbReference>
<organism evidence="10 11">
    <name type="scientific">Mastacembelus armatus</name>
    <name type="common">zig-zag eel</name>
    <dbReference type="NCBI Taxonomy" id="205130"/>
    <lineage>
        <taxon>Eukaryota</taxon>
        <taxon>Metazoa</taxon>
        <taxon>Chordata</taxon>
        <taxon>Craniata</taxon>
        <taxon>Vertebrata</taxon>
        <taxon>Euteleostomi</taxon>
        <taxon>Actinopterygii</taxon>
        <taxon>Neopterygii</taxon>
        <taxon>Teleostei</taxon>
        <taxon>Neoteleostei</taxon>
        <taxon>Acanthomorphata</taxon>
        <taxon>Anabantaria</taxon>
        <taxon>Synbranchiformes</taxon>
        <taxon>Mastacembelidae</taxon>
        <taxon>Mastacembelus</taxon>
    </lineage>
</organism>
<dbReference type="Pfam" id="PF23183">
    <property type="entry name" value="bHLH_NPAS4"/>
    <property type="match status" value="1"/>
</dbReference>
<dbReference type="SMART" id="SM00091">
    <property type="entry name" value="PAS"/>
    <property type="match status" value="2"/>
</dbReference>
<dbReference type="InterPro" id="IPR035965">
    <property type="entry name" value="PAS-like_dom_sf"/>
</dbReference>
<comment type="subcellular location">
    <subcellularLocation>
        <location evidence="1">Nucleus</location>
    </subcellularLocation>
</comment>
<keyword evidence="4" id="KW-0804">Transcription</keyword>
<evidence type="ECO:0000256" key="7">
    <source>
        <dbReference type="SAM" id="Phobius"/>
    </source>
</evidence>
<feature type="transmembrane region" description="Helical" evidence="7">
    <location>
        <begin position="43"/>
        <end position="68"/>
    </location>
</feature>
<sequence length="840" mass="93276">MKTSYLWPRCFLPLAEILFRFLVQNSFIHFYAKCCFFFSYGKLTLLFFSEPCLMLGVCFALQVASLAFKMTLWCNSCKCYVSAPCTSLHLPEDHRRSLCRRFRSTKGASKARRDHINNEIRNMRALLPITLEDQERLSYLHSMAAICTYIKKSVLFQGLPAGERLPRSLPYEAFLQALHGFILVTTTNGRLVYVSENVAKYLGISMVDVLQGDSVYDMVECSDIDIVRSNLDTDNYSSTERSFICCMQTSKAFKLQHGSSCSMLVRGSFKSFPQLCLSSSVACPTTGPLFVALCTPTVNRLSSSDSHLCHSFNSVHRLDMTFTQLPDSVLYFLGYSANEMTGRSWYSLVHPEDLSSSADSHRSLVQADEGFQIEMVLRLQCKDLSWTWIYTRANKNSECQSISCTNFIISEAEARFLQGKISSDACRPSPLSNACHFGAQQVSHTQSYSCAKCFKRQRTSNSQSEEPCAKVRRESEQDYGVTWVSSKGDSSPIPLGDSPALFTPPYSPTSSSSPLQQEELSHDLLMDVHGYTDQLLSSPEGSPSYYSYPEAGLPCQQSPSGSLPAPAEQTFDQTAFGTLTARSPLSPSSPTYDFQACMSDARLVPDCLSVFDMSESPVDCALHEDDFTLLEQPQGGTLIHFLHVPHHVLPMHSSLLTPNQSPTSTESSQYNEMEQEEISILAQQISSLASTFDMYHTMSLPNVSQPTAPNTVASACSSHHLPVLSVLPLKRDLVPDDVVFDSILKDLHMVTRKNSTPGPAVVSCSYQQGLVCSRSDTRQQEPLGLSTASPEDSLSAEQFTAMDPFSSQLGSHDQNNGLHQLNHYVQSSLQQDGLAEENLY</sequence>
<evidence type="ECO:0000313" key="10">
    <source>
        <dbReference type="Ensembl" id="ENSMAMP00000024868.1"/>
    </source>
</evidence>
<feature type="region of interest" description="Disordered" evidence="6">
    <location>
        <begin position="533"/>
        <end position="566"/>
    </location>
</feature>
<dbReference type="Ensembl" id="ENSMAMT00000025508.2">
    <property type="protein sequence ID" value="ENSMAMP00000024868.1"/>
    <property type="gene ID" value="ENSMAMG00000016714.2"/>
</dbReference>
<dbReference type="CDD" id="cd00130">
    <property type="entry name" value="PAS"/>
    <property type="match status" value="2"/>
</dbReference>
<reference evidence="10" key="1">
    <citation type="submission" date="2025-08" db="UniProtKB">
        <authorList>
            <consortium name="Ensembl"/>
        </authorList>
    </citation>
    <scope>IDENTIFICATION</scope>
</reference>
<feature type="region of interest" description="Disordered" evidence="6">
    <location>
        <begin position="655"/>
        <end position="674"/>
    </location>
</feature>
<dbReference type="SUPFAM" id="SSF55785">
    <property type="entry name" value="PYP-like sensor domain (PAS domain)"/>
    <property type="match status" value="2"/>
</dbReference>
<keyword evidence="7" id="KW-0472">Membrane</keyword>
<dbReference type="PROSITE" id="PS50888">
    <property type="entry name" value="BHLH"/>
    <property type="match status" value="1"/>
</dbReference>
<dbReference type="InterPro" id="IPR011598">
    <property type="entry name" value="bHLH_dom"/>
</dbReference>
<dbReference type="GO" id="GO:0046983">
    <property type="term" value="F:protein dimerization activity"/>
    <property type="evidence" value="ECO:0007669"/>
    <property type="project" value="InterPro"/>
</dbReference>
<dbReference type="AlphaFoldDB" id="A0A3Q3MBU6"/>
<keyword evidence="7" id="KW-0812">Transmembrane</keyword>
<evidence type="ECO:0000259" key="8">
    <source>
        <dbReference type="PROSITE" id="PS50112"/>
    </source>
</evidence>
<evidence type="ECO:0000256" key="4">
    <source>
        <dbReference type="ARBA" id="ARBA00023163"/>
    </source>
</evidence>
<keyword evidence="2" id="KW-0805">Transcription regulation</keyword>
<dbReference type="STRING" id="205130.ENSMAMP00000024868"/>
<evidence type="ECO:0000256" key="3">
    <source>
        <dbReference type="ARBA" id="ARBA00023125"/>
    </source>
</evidence>
<feature type="compositionally biased region" description="Polar residues" evidence="6">
    <location>
        <begin position="655"/>
        <end position="672"/>
    </location>
</feature>
<feature type="domain" description="PAS" evidence="8">
    <location>
        <begin position="327"/>
        <end position="368"/>
    </location>
</feature>
<dbReference type="Gene3D" id="3.30.450.20">
    <property type="entry name" value="PAS domain"/>
    <property type="match status" value="2"/>
</dbReference>
<feature type="domain" description="PAS" evidence="8">
    <location>
        <begin position="167"/>
        <end position="232"/>
    </location>
</feature>
<dbReference type="PANTHER" id="PTHR23043">
    <property type="entry name" value="HYPOXIA-INDUCIBLE FACTOR 1 ALPHA"/>
    <property type="match status" value="1"/>
</dbReference>
<evidence type="ECO:0000313" key="11">
    <source>
        <dbReference type="Proteomes" id="UP000261640"/>
    </source>
</evidence>
<evidence type="ECO:0000259" key="9">
    <source>
        <dbReference type="PROSITE" id="PS50888"/>
    </source>
</evidence>
<feature type="compositionally biased region" description="Low complexity" evidence="6">
    <location>
        <begin position="537"/>
        <end position="550"/>
    </location>
</feature>
<dbReference type="Pfam" id="PF14598">
    <property type="entry name" value="PAS_11"/>
    <property type="match status" value="1"/>
</dbReference>
<keyword evidence="3" id="KW-0238">DNA-binding</keyword>
<dbReference type="GeneTree" id="ENSGT00530000064165"/>
<proteinExistence type="predicted"/>